<protein>
    <submittedName>
        <fullName evidence="1">Uncharacterized protein</fullName>
    </submittedName>
</protein>
<sequence>MVPHSAAALRFRPGSAISAGVGDPDCAIAIPTDADAPAFAGIA</sequence>
<comment type="caution">
    <text evidence="1">The sequence shown here is derived from an EMBL/GenBank/DDBJ whole genome shotgun (WGS) entry which is preliminary data.</text>
</comment>
<gene>
    <name evidence="1" type="ORF">BKA07_001180</name>
</gene>
<evidence type="ECO:0000313" key="1">
    <source>
        <dbReference type="EMBL" id="NJC56145.1"/>
    </source>
</evidence>
<organism evidence="1 2">
    <name type="scientific">Brevibacterium marinum</name>
    <dbReference type="NCBI Taxonomy" id="418643"/>
    <lineage>
        <taxon>Bacteria</taxon>
        <taxon>Bacillati</taxon>
        <taxon>Actinomycetota</taxon>
        <taxon>Actinomycetes</taxon>
        <taxon>Micrococcales</taxon>
        <taxon>Brevibacteriaceae</taxon>
        <taxon>Brevibacterium</taxon>
    </lineage>
</organism>
<keyword evidence="2" id="KW-1185">Reference proteome</keyword>
<dbReference type="Proteomes" id="UP000576792">
    <property type="component" value="Unassembled WGS sequence"/>
</dbReference>
<evidence type="ECO:0000313" key="2">
    <source>
        <dbReference type="Proteomes" id="UP000576792"/>
    </source>
</evidence>
<name>A0A846RXI9_9MICO</name>
<accession>A0A846RXI9</accession>
<dbReference type="AlphaFoldDB" id="A0A846RXI9"/>
<dbReference type="RefSeq" id="WP_280712831.1">
    <property type="nucleotide sequence ID" value="NZ_BAAAPQ010000026.1"/>
</dbReference>
<proteinExistence type="predicted"/>
<dbReference type="EMBL" id="JAATJN010000001">
    <property type="protein sequence ID" value="NJC56145.1"/>
    <property type="molecule type" value="Genomic_DNA"/>
</dbReference>
<reference evidence="1 2" key="1">
    <citation type="submission" date="2020-03" db="EMBL/GenBank/DDBJ databases">
        <title>Sequencing the genomes of 1000 actinobacteria strains.</title>
        <authorList>
            <person name="Klenk H.-P."/>
        </authorList>
    </citation>
    <scope>NUCLEOTIDE SEQUENCE [LARGE SCALE GENOMIC DNA]</scope>
    <source>
        <strain evidence="1 2">DSM 18964</strain>
    </source>
</reference>